<dbReference type="STRING" id="331657.A0A4U0Y3V2"/>
<organism evidence="5 6">
    <name type="scientific">Cryomyces minteri</name>
    <dbReference type="NCBI Taxonomy" id="331657"/>
    <lineage>
        <taxon>Eukaryota</taxon>
        <taxon>Fungi</taxon>
        <taxon>Dikarya</taxon>
        <taxon>Ascomycota</taxon>
        <taxon>Pezizomycotina</taxon>
        <taxon>Dothideomycetes</taxon>
        <taxon>Dothideomycetes incertae sedis</taxon>
        <taxon>Cryomyces</taxon>
    </lineage>
</organism>
<dbReference type="Proteomes" id="UP000308768">
    <property type="component" value="Unassembled WGS sequence"/>
</dbReference>
<dbReference type="EMBL" id="NAJN01000004">
    <property type="protein sequence ID" value="TKA82235.1"/>
    <property type="molecule type" value="Genomic_DNA"/>
</dbReference>
<proteinExistence type="predicted"/>
<dbReference type="Gene3D" id="1.25.40.20">
    <property type="entry name" value="Ankyrin repeat-containing domain"/>
    <property type="match status" value="2"/>
</dbReference>
<dbReference type="InterPro" id="IPR002110">
    <property type="entry name" value="Ankyrin_rpt"/>
</dbReference>
<keyword evidence="3 4" id="KW-0040">ANK repeat</keyword>
<dbReference type="OrthoDB" id="539213at2759"/>
<dbReference type="PROSITE" id="PS50088">
    <property type="entry name" value="ANK_REPEAT"/>
    <property type="match status" value="2"/>
</dbReference>
<dbReference type="PANTHER" id="PTHR24161">
    <property type="entry name" value="ANK_REP_REGION DOMAIN-CONTAINING PROTEIN-RELATED"/>
    <property type="match status" value="1"/>
</dbReference>
<evidence type="ECO:0000256" key="1">
    <source>
        <dbReference type="ARBA" id="ARBA00012210"/>
    </source>
</evidence>
<dbReference type="GO" id="GO:0019706">
    <property type="term" value="F:protein-cysteine S-palmitoyltransferase activity"/>
    <property type="evidence" value="ECO:0007669"/>
    <property type="project" value="UniProtKB-EC"/>
</dbReference>
<comment type="caution">
    <text evidence="5">The sequence shown here is derived from an EMBL/GenBank/DDBJ whole genome shotgun (WGS) entry which is preliminary data.</text>
</comment>
<keyword evidence="6" id="KW-1185">Reference proteome</keyword>
<feature type="repeat" description="ANK" evidence="4">
    <location>
        <begin position="131"/>
        <end position="163"/>
    </location>
</feature>
<dbReference type="SUPFAM" id="SSF48403">
    <property type="entry name" value="Ankyrin repeat"/>
    <property type="match status" value="1"/>
</dbReference>
<protein>
    <recommendedName>
        <fullName evidence="1">protein S-acyltransferase</fullName>
        <ecNumber evidence="1">2.3.1.225</ecNumber>
    </recommendedName>
</protein>
<dbReference type="InterPro" id="IPR036770">
    <property type="entry name" value="Ankyrin_rpt-contain_sf"/>
</dbReference>
<accession>A0A4U0Y3V2</accession>
<dbReference type="Pfam" id="PF12796">
    <property type="entry name" value="Ank_2"/>
    <property type="match status" value="1"/>
</dbReference>
<evidence type="ECO:0000313" key="6">
    <source>
        <dbReference type="Proteomes" id="UP000308768"/>
    </source>
</evidence>
<feature type="repeat" description="ANK" evidence="4">
    <location>
        <begin position="5"/>
        <end position="37"/>
    </location>
</feature>
<dbReference type="SMART" id="SM00248">
    <property type="entry name" value="ANK"/>
    <property type="match status" value="3"/>
</dbReference>
<name>A0A4U0Y3V2_9PEZI</name>
<evidence type="ECO:0000256" key="3">
    <source>
        <dbReference type="ARBA" id="ARBA00023043"/>
    </source>
</evidence>
<dbReference type="PANTHER" id="PTHR24161:SF85">
    <property type="entry name" value="PALMITOYLTRANSFERASE HIP14"/>
    <property type="match status" value="1"/>
</dbReference>
<evidence type="ECO:0000256" key="4">
    <source>
        <dbReference type="PROSITE-ProRule" id="PRU00023"/>
    </source>
</evidence>
<gene>
    <name evidence="5" type="ORF">B0A49_00420</name>
</gene>
<dbReference type="EC" id="2.3.1.225" evidence="1"/>
<evidence type="ECO:0000256" key="2">
    <source>
        <dbReference type="ARBA" id="ARBA00022737"/>
    </source>
</evidence>
<keyword evidence="2" id="KW-0677">Repeat</keyword>
<dbReference type="AlphaFoldDB" id="A0A4U0Y3V2"/>
<sequence>MADRRIKIAMHKAVTSGNIPVVRILQEAGAQSDSEDLILLAARMERVEALQFLAAQVFDETAKNCSLHPTVVQAASDGQKDIVRLLLEDDKGGDISESDLTAAPTPAAFDNHTAITRLLTDAGADSNRKCDGETPLCRVIERELLKATGLLLEIGADPNAMDGYGRTPLHILVEVRKPNTYPKVGDTFT</sequence>
<evidence type="ECO:0000313" key="5">
    <source>
        <dbReference type="EMBL" id="TKA82235.1"/>
    </source>
</evidence>
<reference evidence="5 6" key="1">
    <citation type="submission" date="2017-03" db="EMBL/GenBank/DDBJ databases">
        <title>Genomes of endolithic fungi from Antarctica.</title>
        <authorList>
            <person name="Coleine C."/>
            <person name="Masonjones S."/>
            <person name="Stajich J.E."/>
        </authorList>
    </citation>
    <scope>NUCLEOTIDE SEQUENCE [LARGE SCALE GENOMIC DNA]</scope>
    <source>
        <strain evidence="5 6">CCFEE 5187</strain>
    </source>
</reference>